<accession>A0A9X3XGD0</accession>
<organism evidence="3 4">
    <name type="scientific">Clostridium tertium</name>
    <dbReference type="NCBI Taxonomy" id="1559"/>
    <lineage>
        <taxon>Bacteria</taxon>
        <taxon>Bacillati</taxon>
        <taxon>Bacillota</taxon>
        <taxon>Clostridia</taxon>
        <taxon>Eubacteriales</taxon>
        <taxon>Clostridiaceae</taxon>
        <taxon>Clostridium</taxon>
    </lineage>
</organism>
<dbReference type="SUPFAM" id="SSF52096">
    <property type="entry name" value="ClpP/crotonase"/>
    <property type="match status" value="1"/>
</dbReference>
<dbReference type="InterPro" id="IPR029045">
    <property type="entry name" value="ClpP/crotonase-like_dom_sf"/>
</dbReference>
<feature type="domain" description="Tail specific protease" evidence="2">
    <location>
        <begin position="272"/>
        <end position="363"/>
    </location>
</feature>
<name>A0A9X3XGD0_9CLOT</name>
<evidence type="ECO:0000259" key="2">
    <source>
        <dbReference type="Pfam" id="PF03572"/>
    </source>
</evidence>
<dbReference type="Pfam" id="PF03572">
    <property type="entry name" value="Peptidase_S41"/>
    <property type="match status" value="1"/>
</dbReference>
<dbReference type="EMBL" id="JAMRYU010000001">
    <property type="protein sequence ID" value="MDC4238713.1"/>
    <property type="molecule type" value="Genomic_DNA"/>
</dbReference>
<comment type="caution">
    <text evidence="3">The sequence shown here is derived from an EMBL/GenBank/DDBJ whole genome shotgun (WGS) entry which is preliminary data.</text>
</comment>
<evidence type="ECO:0000256" key="1">
    <source>
        <dbReference type="SAM" id="Phobius"/>
    </source>
</evidence>
<sequence length="426" mass="48979">MKTNKKKKILITVGLITLFLLIIGGIFINKVFNRVTNSPIISSSDRNDKWTKDIEFLKYHLPKKHKNLFFYKSKEEFNEEMDSLLKNISTYTDEEIKGELVRLIVSINDSHTRVGLVNNTIYPLKFFEFEEGIYLIDGSLEYKDYWGKKLIAINGYEVEEVKEMLKPYIAKDNNAIFKDEFSAALSNFNLLNFSGLADSEEITYTFANGDVDIKTISNEDVKDILLISDYNGTDTLPLSKQNKSDMYWFKYIEDKNIVYVKYNLCMNMDEYSFKDFTKDVFDVIDKNNPEKLIIDLRDNSGGNSMIFNSFLKAIKERNDINKEGKLYAIIGRSTFSSAILNAMDLKNGTNTTLVGEATGGKPNHFGEVKQIHLSNTNIDVYYSSNYFKTTSEEVDSIYPDKKLMLKASSFFKGKDDFIEAIINEGF</sequence>
<dbReference type="AlphaFoldDB" id="A0A9X3XGD0"/>
<dbReference type="Proteomes" id="UP001141183">
    <property type="component" value="Unassembled WGS sequence"/>
</dbReference>
<dbReference type="InterPro" id="IPR005151">
    <property type="entry name" value="Tail-specific_protease"/>
</dbReference>
<evidence type="ECO:0000313" key="3">
    <source>
        <dbReference type="EMBL" id="MDC4238713.1"/>
    </source>
</evidence>
<dbReference type="RefSeq" id="WP_008680260.1">
    <property type="nucleotide sequence ID" value="NZ_CABKOG010000003.1"/>
</dbReference>
<keyword evidence="1" id="KW-0472">Membrane</keyword>
<keyword evidence="1" id="KW-0812">Transmembrane</keyword>
<evidence type="ECO:0000313" key="4">
    <source>
        <dbReference type="Proteomes" id="UP001141183"/>
    </source>
</evidence>
<proteinExistence type="predicted"/>
<reference evidence="3" key="1">
    <citation type="submission" date="2022-05" db="EMBL/GenBank/DDBJ databases">
        <title>Draft genome sequence of Clostridium tertium strain CP3 isolated from Peru.</title>
        <authorList>
            <person name="Hurtado R."/>
            <person name="Lima L."/>
            <person name="Sousa T."/>
            <person name="Jaiswal A.K."/>
            <person name="Tiwari S."/>
            <person name="Maturrano L."/>
            <person name="Brenig B."/>
            <person name="Azevedo V."/>
        </authorList>
    </citation>
    <scope>NUCLEOTIDE SEQUENCE</scope>
    <source>
        <strain evidence="3">CP3</strain>
    </source>
</reference>
<dbReference type="Gene3D" id="3.90.226.10">
    <property type="entry name" value="2-enoyl-CoA Hydratase, Chain A, domain 1"/>
    <property type="match status" value="2"/>
</dbReference>
<protein>
    <submittedName>
        <fullName evidence="3">S41 family peptidase</fullName>
    </submittedName>
</protein>
<gene>
    <name evidence="3" type="ORF">NE398_00810</name>
</gene>
<feature type="transmembrane region" description="Helical" evidence="1">
    <location>
        <begin position="9"/>
        <end position="28"/>
    </location>
</feature>
<keyword evidence="4" id="KW-1185">Reference proteome</keyword>
<keyword evidence="1" id="KW-1133">Transmembrane helix</keyword>